<organism evidence="1 2">
    <name type="scientific">Meloidogyne graminicola</name>
    <dbReference type="NCBI Taxonomy" id="189291"/>
    <lineage>
        <taxon>Eukaryota</taxon>
        <taxon>Metazoa</taxon>
        <taxon>Ecdysozoa</taxon>
        <taxon>Nematoda</taxon>
        <taxon>Chromadorea</taxon>
        <taxon>Rhabditida</taxon>
        <taxon>Tylenchina</taxon>
        <taxon>Tylenchomorpha</taxon>
        <taxon>Tylenchoidea</taxon>
        <taxon>Meloidogynidae</taxon>
        <taxon>Meloidogyninae</taxon>
        <taxon>Meloidogyne</taxon>
    </lineage>
</organism>
<dbReference type="AlphaFoldDB" id="A0A8S9ZH26"/>
<name>A0A8S9ZH26_9BILA</name>
<protein>
    <submittedName>
        <fullName evidence="1">Uncharacterized protein</fullName>
    </submittedName>
</protein>
<sequence length="107" mass="12670">MDFSELISRQLEKMNMVDAERNERREAVEKFRMVIGTLLDKDDGYAYVKRKQTKPKEMPFRIVYTRDFMLRCSSSPYATLPPKNMPGIVMEMPDIVAKFPRRFLRTA</sequence>
<dbReference type="GO" id="GO:0045947">
    <property type="term" value="P:negative regulation of translational initiation"/>
    <property type="evidence" value="ECO:0007669"/>
    <property type="project" value="InterPro"/>
</dbReference>
<dbReference type="EMBL" id="JABEBT010000097">
    <property type="protein sequence ID" value="KAF7632643.1"/>
    <property type="molecule type" value="Genomic_DNA"/>
</dbReference>
<comment type="caution">
    <text evidence="1">The sequence shown here is derived from an EMBL/GenBank/DDBJ whole genome shotgun (WGS) entry which is preliminary data.</text>
</comment>
<dbReference type="OrthoDB" id="5876744at2759"/>
<dbReference type="GO" id="GO:0008190">
    <property type="term" value="F:eukaryotic initiation factor 4E binding"/>
    <property type="evidence" value="ECO:0007669"/>
    <property type="project" value="InterPro"/>
</dbReference>
<accession>A0A8S9ZH26</accession>
<dbReference type="Pfam" id="PF05456">
    <property type="entry name" value="eIF_4EBP"/>
    <property type="match status" value="1"/>
</dbReference>
<dbReference type="Proteomes" id="UP000605970">
    <property type="component" value="Unassembled WGS sequence"/>
</dbReference>
<reference evidence="1" key="1">
    <citation type="journal article" date="2020" name="Ecol. Evol.">
        <title>Genome structure and content of the rice root-knot nematode (Meloidogyne graminicola).</title>
        <authorList>
            <person name="Phan N.T."/>
            <person name="Danchin E.G.J."/>
            <person name="Klopp C."/>
            <person name="Perfus-Barbeoch L."/>
            <person name="Kozlowski D.K."/>
            <person name="Koutsovoulos G.D."/>
            <person name="Lopez-Roques C."/>
            <person name="Bouchez O."/>
            <person name="Zahm M."/>
            <person name="Besnard G."/>
            <person name="Bellafiore S."/>
        </authorList>
    </citation>
    <scope>NUCLEOTIDE SEQUENCE</scope>
    <source>
        <strain evidence="1">VN-18</strain>
    </source>
</reference>
<keyword evidence="2" id="KW-1185">Reference proteome</keyword>
<evidence type="ECO:0000313" key="1">
    <source>
        <dbReference type="EMBL" id="KAF7632643.1"/>
    </source>
</evidence>
<evidence type="ECO:0000313" key="2">
    <source>
        <dbReference type="Proteomes" id="UP000605970"/>
    </source>
</evidence>
<gene>
    <name evidence="1" type="ORF">Mgra_00007948</name>
</gene>
<proteinExistence type="predicted"/>
<dbReference type="InterPro" id="IPR008606">
    <property type="entry name" value="EIF4EBP"/>
</dbReference>